<dbReference type="AlphaFoldDB" id="A0A8T4KTD5"/>
<evidence type="ECO:0000313" key="1">
    <source>
        <dbReference type="EMBL" id="MBS3057631.1"/>
    </source>
</evidence>
<dbReference type="Proteomes" id="UP000677687">
    <property type="component" value="Unassembled WGS sequence"/>
</dbReference>
<dbReference type="EMBL" id="JAGVWD010000048">
    <property type="protein sequence ID" value="MBS3057631.1"/>
    <property type="molecule type" value="Genomic_DNA"/>
</dbReference>
<sequence>MLKRYKFYGGKKIHTEAIEETGQDLGGRMSGTSRRILVKFKRKKPLPFAEKILKIESNATLMQTVFILNQLKKIGLSTIPTARIAIGKDPKTPEKRVRQIMTDLTCGGKLKVIDYAVDGHIMGKTKELKNFEEIKKQITKENEIASEHGFKFDGNEWLIAVDPNTNMGKPYIVDTKGTQLNNRNLVKQYMEWQAQLLQS</sequence>
<organism evidence="1 2">
    <name type="scientific">Candidatus Iainarchaeum sp</name>
    <dbReference type="NCBI Taxonomy" id="3101447"/>
    <lineage>
        <taxon>Archaea</taxon>
        <taxon>Candidatus Iainarchaeota</taxon>
        <taxon>Candidatus Iainarchaeia</taxon>
        <taxon>Candidatus Iainarchaeales</taxon>
        <taxon>Candidatus Iainarchaeaceae</taxon>
        <taxon>Candidatus Iainarchaeum</taxon>
    </lineage>
</organism>
<gene>
    <name evidence="1" type="ORF">J4415_03305</name>
</gene>
<protein>
    <submittedName>
        <fullName evidence="1">Uncharacterized protein</fullName>
    </submittedName>
</protein>
<proteinExistence type="predicted"/>
<comment type="caution">
    <text evidence="1">The sequence shown here is derived from an EMBL/GenBank/DDBJ whole genome shotgun (WGS) entry which is preliminary data.</text>
</comment>
<evidence type="ECO:0000313" key="2">
    <source>
        <dbReference type="Proteomes" id="UP000677687"/>
    </source>
</evidence>
<reference evidence="1" key="1">
    <citation type="submission" date="2021-03" db="EMBL/GenBank/DDBJ databases">
        <authorList>
            <person name="Jaffe A."/>
        </authorList>
    </citation>
    <scope>NUCLEOTIDE SEQUENCE</scope>
    <source>
        <strain evidence="1">RIFCSPHIGHO2_01_FULL_AR10_44_11</strain>
    </source>
</reference>
<accession>A0A8T4KTD5</accession>
<reference evidence="1" key="2">
    <citation type="submission" date="2021-05" db="EMBL/GenBank/DDBJ databases">
        <title>Protein family content uncovers lineage relationships and bacterial pathway maintenance mechanisms in DPANN archaea.</title>
        <authorList>
            <person name="Castelle C.J."/>
            <person name="Meheust R."/>
            <person name="Jaffe A.L."/>
            <person name="Seitz K."/>
            <person name="Gong X."/>
            <person name="Baker B.J."/>
            <person name="Banfield J.F."/>
        </authorList>
    </citation>
    <scope>NUCLEOTIDE SEQUENCE</scope>
    <source>
        <strain evidence="1">RIFCSPHIGHO2_01_FULL_AR10_44_11</strain>
    </source>
</reference>
<name>A0A8T4KTD5_9ARCH</name>